<gene>
    <name evidence="4" type="ORF">EV209_2249</name>
</gene>
<dbReference type="Gene3D" id="1.20.1090.10">
    <property type="entry name" value="Dehydroquinate synthase-like - alpha domain"/>
    <property type="match status" value="1"/>
</dbReference>
<keyword evidence="1" id="KW-0560">Oxidoreductase</keyword>
<dbReference type="AlphaFoldDB" id="A0A4Q7P428"/>
<dbReference type="Pfam" id="PF25137">
    <property type="entry name" value="ADH_Fe_C"/>
    <property type="match status" value="1"/>
</dbReference>
<dbReference type="CDD" id="cd08187">
    <property type="entry name" value="BDH"/>
    <property type="match status" value="1"/>
</dbReference>
<dbReference type="EMBL" id="SGXF01000004">
    <property type="protein sequence ID" value="RZS94407.1"/>
    <property type="molecule type" value="Genomic_DNA"/>
</dbReference>
<evidence type="ECO:0000256" key="1">
    <source>
        <dbReference type="ARBA" id="ARBA00023002"/>
    </source>
</evidence>
<comment type="caution">
    <text evidence="4">The sequence shown here is derived from an EMBL/GenBank/DDBJ whole genome shotgun (WGS) entry which is preliminary data.</text>
</comment>
<dbReference type="RefSeq" id="WP_130435521.1">
    <property type="nucleotide sequence ID" value="NZ_SGXF01000004.1"/>
</dbReference>
<accession>A0A4Q7P428</accession>
<name>A0A4Q7P428_9FIRM</name>
<feature type="domain" description="Alcohol dehydrogenase iron-type/glycerol dehydrogenase GldA" evidence="2">
    <location>
        <begin position="9"/>
        <end position="179"/>
    </location>
</feature>
<organism evidence="4 5">
    <name type="scientific">Cuneatibacter caecimuris</name>
    <dbReference type="NCBI Taxonomy" id="1796618"/>
    <lineage>
        <taxon>Bacteria</taxon>
        <taxon>Bacillati</taxon>
        <taxon>Bacillota</taxon>
        <taxon>Clostridia</taxon>
        <taxon>Lachnospirales</taxon>
        <taxon>Lachnospiraceae</taxon>
        <taxon>Cuneatibacter</taxon>
    </lineage>
</organism>
<dbReference type="InterPro" id="IPR044731">
    <property type="entry name" value="BDH-like"/>
</dbReference>
<protein>
    <submittedName>
        <fullName evidence="4">Uncharacterized protein</fullName>
    </submittedName>
</protein>
<dbReference type="GO" id="GO:0046872">
    <property type="term" value="F:metal ion binding"/>
    <property type="evidence" value="ECO:0007669"/>
    <property type="project" value="InterPro"/>
</dbReference>
<dbReference type="Pfam" id="PF00465">
    <property type="entry name" value="Fe-ADH"/>
    <property type="match status" value="1"/>
</dbReference>
<dbReference type="GO" id="GO:1990002">
    <property type="term" value="F:methylglyoxal reductase (NADPH) (acetol producing) activity"/>
    <property type="evidence" value="ECO:0007669"/>
    <property type="project" value="TreeGrafter"/>
</dbReference>
<dbReference type="Gene3D" id="3.40.50.1970">
    <property type="match status" value="1"/>
</dbReference>
<evidence type="ECO:0000313" key="5">
    <source>
        <dbReference type="Proteomes" id="UP000292927"/>
    </source>
</evidence>
<dbReference type="Proteomes" id="UP000292927">
    <property type="component" value="Unassembled WGS sequence"/>
</dbReference>
<dbReference type="InterPro" id="IPR056798">
    <property type="entry name" value="ADH_Fe_C"/>
</dbReference>
<proteinExistence type="predicted"/>
<evidence type="ECO:0000259" key="2">
    <source>
        <dbReference type="Pfam" id="PF00465"/>
    </source>
</evidence>
<dbReference type="GO" id="GO:0005829">
    <property type="term" value="C:cytosol"/>
    <property type="evidence" value="ECO:0007669"/>
    <property type="project" value="TreeGrafter"/>
</dbReference>
<dbReference type="FunFam" id="3.40.50.1970:FF:000003">
    <property type="entry name" value="Alcohol dehydrogenase, iron-containing"/>
    <property type="match status" value="1"/>
</dbReference>
<dbReference type="OrthoDB" id="9801156at2"/>
<dbReference type="PANTHER" id="PTHR43633">
    <property type="entry name" value="ALCOHOL DEHYDROGENASE YQHD"/>
    <property type="match status" value="1"/>
</dbReference>
<sequence length="394" mass="43567">MENFEFYTPTKVYFGKDMHRQVGEIVKSYGYLKVMIHYGSGSVKRTGLLDEVTSSLDKSGVEYVLFGGVQPNPTLALARKGMEICEKESVEMILAVGGGSVIDSAKCIADGVGNPGKDVWKFFTKEDAPAKALPVGTILTLAASGSEMSASCVITNEEGGFKRGFNSPTHRPLFSILNPELTYTVNKFQTGCGTVDIMMHTLERYFTVSRNVDLTDRLAEGLLKSVISAGRIADQKPEDYEARATLMWAGSLSHNDLTGAGRNVFMAVHQMEHELSGMYPRIAHGAGLSALFCSWARFVCPYAAERFAQYAVRVWNCEMNFEDPMKTALAGIDATEEYFRSLGMPTSLRELGITDEKFGEMAEKCTFFGERTLPDFIDLDAPEIETIYRMAYED</sequence>
<dbReference type="GO" id="GO:1990362">
    <property type="term" value="F:butanol dehydrogenase (NAD+) activity"/>
    <property type="evidence" value="ECO:0007669"/>
    <property type="project" value="InterPro"/>
</dbReference>
<dbReference type="PANTHER" id="PTHR43633:SF1">
    <property type="entry name" value="ALCOHOL DEHYDROGENASE YQHD"/>
    <property type="match status" value="1"/>
</dbReference>
<dbReference type="GO" id="GO:0008106">
    <property type="term" value="F:alcohol dehydrogenase (NADP+) activity"/>
    <property type="evidence" value="ECO:0007669"/>
    <property type="project" value="TreeGrafter"/>
</dbReference>
<evidence type="ECO:0000259" key="3">
    <source>
        <dbReference type="Pfam" id="PF25137"/>
    </source>
</evidence>
<evidence type="ECO:0000313" key="4">
    <source>
        <dbReference type="EMBL" id="RZS94407.1"/>
    </source>
</evidence>
<feature type="domain" description="Fe-containing alcohol dehydrogenase-like C-terminal" evidence="3">
    <location>
        <begin position="193"/>
        <end position="392"/>
    </location>
</feature>
<reference evidence="4 5" key="1">
    <citation type="submission" date="2019-02" db="EMBL/GenBank/DDBJ databases">
        <title>Genomic Encyclopedia of Type Strains, Phase IV (KMG-IV): sequencing the most valuable type-strain genomes for metagenomic binning, comparative biology and taxonomic classification.</title>
        <authorList>
            <person name="Goeker M."/>
        </authorList>
    </citation>
    <scope>NUCLEOTIDE SEQUENCE [LARGE SCALE GENOMIC DNA]</scope>
    <source>
        <strain evidence="4 5">DSM 29486</strain>
    </source>
</reference>
<dbReference type="InterPro" id="IPR001670">
    <property type="entry name" value="ADH_Fe/GldA"/>
</dbReference>
<dbReference type="SUPFAM" id="SSF56796">
    <property type="entry name" value="Dehydroquinate synthase-like"/>
    <property type="match status" value="1"/>
</dbReference>
<keyword evidence="5" id="KW-1185">Reference proteome</keyword>